<dbReference type="Gene3D" id="3.30.565.10">
    <property type="entry name" value="Histidine kinase-like ATPase, C-terminal domain"/>
    <property type="match status" value="1"/>
</dbReference>
<feature type="domain" description="PAS" evidence="10">
    <location>
        <begin position="774"/>
        <end position="823"/>
    </location>
</feature>
<dbReference type="CDD" id="cd00130">
    <property type="entry name" value="PAS"/>
    <property type="match status" value="3"/>
</dbReference>
<dbReference type="InterPro" id="IPR036097">
    <property type="entry name" value="HisK_dim/P_sf"/>
</dbReference>
<keyword evidence="7" id="KW-0472">Membrane</keyword>
<dbReference type="Pfam" id="PF08447">
    <property type="entry name" value="PAS_3"/>
    <property type="match status" value="1"/>
</dbReference>
<evidence type="ECO:0000256" key="5">
    <source>
        <dbReference type="ARBA" id="ARBA00022777"/>
    </source>
</evidence>
<dbReference type="InterPro" id="IPR005467">
    <property type="entry name" value="His_kinase_dom"/>
</dbReference>
<dbReference type="InterPro" id="IPR013656">
    <property type="entry name" value="PAS_4"/>
</dbReference>
<dbReference type="InterPro" id="IPR003594">
    <property type="entry name" value="HATPase_dom"/>
</dbReference>
<dbReference type="EC" id="2.7.13.3" evidence="2"/>
<dbReference type="InterPro" id="IPR011006">
    <property type="entry name" value="CheY-like_superfamily"/>
</dbReference>
<dbReference type="KEGG" id="dao:Desac_0492"/>
<evidence type="ECO:0000256" key="6">
    <source>
        <dbReference type="PROSITE-ProRule" id="PRU00169"/>
    </source>
</evidence>
<dbReference type="Proteomes" id="UP000000483">
    <property type="component" value="Chromosome"/>
</dbReference>
<dbReference type="Pfam" id="PF08448">
    <property type="entry name" value="PAS_4"/>
    <property type="match status" value="1"/>
</dbReference>
<evidence type="ECO:0000259" key="11">
    <source>
        <dbReference type="PROSITE" id="PS50113"/>
    </source>
</evidence>
<dbReference type="PANTHER" id="PTHR43065">
    <property type="entry name" value="SENSOR HISTIDINE KINASE"/>
    <property type="match status" value="1"/>
</dbReference>
<comment type="catalytic activity">
    <reaction evidence="1">
        <text>ATP + protein L-histidine = ADP + protein N-phospho-L-histidine.</text>
        <dbReference type="EC" id="2.7.13.3"/>
    </reaction>
</comment>
<dbReference type="OrthoDB" id="9813024at2"/>
<feature type="modified residue" description="4-aspartylphosphate" evidence="6">
    <location>
        <position position="1184"/>
    </location>
</feature>
<dbReference type="PRINTS" id="PR00344">
    <property type="entry name" value="BCTRLSENSOR"/>
</dbReference>
<feature type="domain" description="Histidine kinase" evidence="8">
    <location>
        <begin position="889"/>
        <end position="1112"/>
    </location>
</feature>
<dbReference type="PROSITE" id="PS50110">
    <property type="entry name" value="RESPONSE_REGULATORY"/>
    <property type="match status" value="1"/>
</dbReference>
<keyword evidence="4" id="KW-0808">Transferase</keyword>
<evidence type="ECO:0000259" key="8">
    <source>
        <dbReference type="PROSITE" id="PS50109"/>
    </source>
</evidence>
<keyword evidence="5 12" id="KW-0418">Kinase</keyword>
<evidence type="ECO:0000256" key="7">
    <source>
        <dbReference type="SAM" id="Phobius"/>
    </source>
</evidence>
<dbReference type="Gene3D" id="3.30.450.40">
    <property type="match status" value="1"/>
</dbReference>
<evidence type="ECO:0000313" key="13">
    <source>
        <dbReference type="Proteomes" id="UP000000483"/>
    </source>
</evidence>
<dbReference type="SMART" id="SM00448">
    <property type="entry name" value="REC"/>
    <property type="match status" value="1"/>
</dbReference>
<dbReference type="SUPFAM" id="SSF52172">
    <property type="entry name" value="CheY-like"/>
    <property type="match status" value="1"/>
</dbReference>
<evidence type="ECO:0000256" key="3">
    <source>
        <dbReference type="ARBA" id="ARBA00022553"/>
    </source>
</evidence>
<accession>F2NF38</accession>
<dbReference type="Pfam" id="PF02518">
    <property type="entry name" value="HATPase_c"/>
    <property type="match status" value="1"/>
</dbReference>
<dbReference type="NCBIfam" id="TIGR00229">
    <property type="entry name" value="sensory_box"/>
    <property type="match status" value="3"/>
</dbReference>
<dbReference type="CDD" id="cd18773">
    <property type="entry name" value="PDC1_HK_sensor"/>
    <property type="match status" value="1"/>
</dbReference>
<feature type="domain" description="PAC" evidence="11">
    <location>
        <begin position="707"/>
        <end position="760"/>
    </location>
</feature>
<dbReference type="Pfam" id="PF00072">
    <property type="entry name" value="Response_reg"/>
    <property type="match status" value="1"/>
</dbReference>
<dbReference type="EMBL" id="CP002629">
    <property type="protein sequence ID" value="AEB08378.1"/>
    <property type="molecule type" value="Genomic_DNA"/>
</dbReference>
<dbReference type="SMART" id="SM00086">
    <property type="entry name" value="PAC"/>
    <property type="match status" value="3"/>
</dbReference>
<dbReference type="eggNOG" id="COG4191">
    <property type="taxonomic scope" value="Bacteria"/>
</dbReference>
<evidence type="ECO:0000259" key="9">
    <source>
        <dbReference type="PROSITE" id="PS50110"/>
    </source>
</evidence>
<feature type="domain" description="PAC" evidence="11">
    <location>
        <begin position="826"/>
        <end position="876"/>
    </location>
</feature>
<dbReference type="InterPro" id="IPR035965">
    <property type="entry name" value="PAS-like_dom_sf"/>
</dbReference>
<feature type="transmembrane region" description="Helical" evidence="7">
    <location>
        <begin position="6"/>
        <end position="30"/>
    </location>
</feature>
<evidence type="ECO:0000256" key="4">
    <source>
        <dbReference type="ARBA" id="ARBA00022679"/>
    </source>
</evidence>
<dbReference type="InterPro" id="IPR003018">
    <property type="entry name" value="GAF"/>
</dbReference>
<dbReference type="InterPro" id="IPR004358">
    <property type="entry name" value="Sig_transdc_His_kin-like_C"/>
</dbReference>
<dbReference type="InterPro" id="IPR003661">
    <property type="entry name" value="HisK_dim/P_dom"/>
</dbReference>
<dbReference type="Gene3D" id="3.30.450.20">
    <property type="entry name" value="PAS domain"/>
    <property type="match status" value="3"/>
</dbReference>
<dbReference type="eggNOG" id="COG0784">
    <property type="taxonomic scope" value="Bacteria"/>
</dbReference>
<dbReference type="PROSITE" id="PS50109">
    <property type="entry name" value="HIS_KIN"/>
    <property type="match status" value="1"/>
</dbReference>
<reference evidence="13" key="2">
    <citation type="submission" date="2011-03" db="EMBL/GenBank/DDBJ databases">
        <title>The complete genome of Desulfobacca acetoxidans DSM 11109.</title>
        <authorList>
            <consortium name="US DOE Joint Genome Institute (JGI-PGF)"/>
            <person name="Lucas S."/>
            <person name="Copeland A."/>
            <person name="Lapidus A."/>
            <person name="Bruce D."/>
            <person name="Goodwin L."/>
            <person name="Pitluck S."/>
            <person name="Peters L."/>
            <person name="Kyrpides N."/>
            <person name="Mavromatis K."/>
            <person name="Ivanova N."/>
            <person name="Ovchinnikova G."/>
            <person name="Teshima H."/>
            <person name="Detter J.C."/>
            <person name="Han C."/>
            <person name="Land M."/>
            <person name="Hauser L."/>
            <person name="Markowitz V."/>
            <person name="Cheng J.-F."/>
            <person name="Hugenholtz P."/>
            <person name="Woyke T."/>
            <person name="Wu D."/>
            <person name="Spring S."/>
            <person name="Schueler E."/>
            <person name="Brambilla E."/>
            <person name="Klenk H.-P."/>
            <person name="Eisen J.A."/>
        </authorList>
    </citation>
    <scope>NUCLEOTIDE SEQUENCE [LARGE SCALE GENOMIC DNA]</scope>
    <source>
        <strain evidence="13">ATCC 700848 / DSM 11109 / ASRB2</strain>
    </source>
</reference>
<dbReference type="PROSITE" id="PS51257">
    <property type="entry name" value="PROKAR_LIPOPROTEIN"/>
    <property type="match status" value="1"/>
</dbReference>
<evidence type="ECO:0000313" key="12">
    <source>
        <dbReference type="EMBL" id="AEB08378.1"/>
    </source>
</evidence>
<dbReference type="eggNOG" id="COG2203">
    <property type="taxonomic scope" value="Bacteria"/>
</dbReference>
<dbReference type="SMART" id="SM00091">
    <property type="entry name" value="PAS"/>
    <property type="match status" value="3"/>
</dbReference>
<dbReference type="Pfam" id="PF00512">
    <property type="entry name" value="HisKA"/>
    <property type="match status" value="1"/>
</dbReference>
<keyword evidence="3 6" id="KW-0597">Phosphoprotein</keyword>
<dbReference type="InterPro" id="IPR036890">
    <property type="entry name" value="HATPase_C_sf"/>
</dbReference>
<keyword evidence="13" id="KW-1185">Reference proteome</keyword>
<dbReference type="SUPFAM" id="SSF47384">
    <property type="entry name" value="Homodimeric domain of signal transducing histidine kinase"/>
    <property type="match status" value="1"/>
</dbReference>
<dbReference type="InterPro" id="IPR001789">
    <property type="entry name" value="Sig_transdc_resp-reg_receiver"/>
</dbReference>
<dbReference type="PROSITE" id="PS50113">
    <property type="entry name" value="PAC"/>
    <property type="match status" value="2"/>
</dbReference>
<evidence type="ECO:0000256" key="1">
    <source>
        <dbReference type="ARBA" id="ARBA00000085"/>
    </source>
</evidence>
<organism evidence="12 13">
    <name type="scientific">Desulfobacca acetoxidans (strain ATCC 700848 / DSM 11109 / ASRB2)</name>
    <dbReference type="NCBI Taxonomy" id="880072"/>
    <lineage>
        <taxon>Bacteria</taxon>
        <taxon>Pseudomonadati</taxon>
        <taxon>Thermodesulfobacteriota</taxon>
        <taxon>Desulfobaccia</taxon>
        <taxon>Desulfobaccales</taxon>
        <taxon>Desulfobaccaceae</taxon>
        <taxon>Desulfobacca</taxon>
    </lineage>
</organism>
<dbReference type="SUPFAM" id="SSF55781">
    <property type="entry name" value="GAF domain-like"/>
    <property type="match status" value="1"/>
</dbReference>
<protein>
    <recommendedName>
        <fullName evidence="2">histidine kinase</fullName>
        <ecNumber evidence="2">2.7.13.3</ecNumber>
    </recommendedName>
</protein>
<keyword evidence="7" id="KW-1133">Transmembrane helix</keyword>
<dbReference type="InterPro" id="IPR029016">
    <property type="entry name" value="GAF-like_dom_sf"/>
</dbReference>
<dbReference type="SUPFAM" id="SSF55874">
    <property type="entry name" value="ATPase domain of HSP90 chaperone/DNA topoisomerase II/histidine kinase"/>
    <property type="match status" value="1"/>
</dbReference>
<dbReference type="HOGENOM" id="CLU_265252_0_0_7"/>
<evidence type="ECO:0000259" key="10">
    <source>
        <dbReference type="PROSITE" id="PS50112"/>
    </source>
</evidence>
<dbReference type="InterPro" id="IPR000014">
    <property type="entry name" value="PAS"/>
</dbReference>
<dbReference type="Gene3D" id="1.10.287.130">
    <property type="match status" value="1"/>
</dbReference>
<dbReference type="GO" id="GO:0000155">
    <property type="term" value="F:phosphorelay sensor kinase activity"/>
    <property type="evidence" value="ECO:0007669"/>
    <property type="project" value="InterPro"/>
</dbReference>
<dbReference type="PANTHER" id="PTHR43065:SF42">
    <property type="entry name" value="TWO-COMPONENT SENSOR PPRA"/>
    <property type="match status" value="1"/>
</dbReference>
<dbReference type="Pfam" id="PF13185">
    <property type="entry name" value="GAF_2"/>
    <property type="match status" value="1"/>
</dbReference>
<dbReference type="InterPro" id="IPR001610">
    <property type="entry name" value="PAC"/>
</dbReference>
<dbReference type="SMART" id="SM00065">
    <property type="entry name" value="GAF"/>
    <property type="match status" value="1"/>
</dbReference>
<dbReference type="InterPro" id="IPR013655">
    <property type="entry name" value="PAS_fold_3"/>
</dbReference>
<dbReference type="Gene3D" id="3.40.50.2300">
    <property type="match status" value="1"/>
</dbReference>
<name>F2NF38_DESAR</name>
<dbReference type="InterPro" id="IPR000700">
    <property type="entry name" value="PAS-assoc_C"/>
</dbReference>
<dbReference type="STRING" id="880072.Desac_0492"/>
<reference evidence="12 13" key="1">
    <citation type="journal article" date="2011" name="Stand. Genomic Sci.">
        <title>Complete genome sequence of the acetate-degrading sulfate reducer Desulfobacca acetoxidans type strain (ASRB2).</title>
        <authorList>
            <person name="Goker M."/>
            <person name="Teshima H."/>
            <person name="Lapidus A."/>
            <person name="Nolan M."/>
            <person name="Lucas S."/>
            <person name="Hammon N."/>
            <person name="Deshpande S."/>
            <person name="Cheng J.F."/>
            <person name="Tapia R."/>
            <person name="Han C."/>
            <person name="Goodwin L."/>
            <person name="Pitluck S."/>
            <person name="Huntemann M."/>
            <person name="Liolios K."/>
            <person name="Ivanova N."/>
            <person name="Pagani I."/>
            <person name="Mavromatis K."/>
            <person name="Ovchinikova G."/>
            <person name="Pati A."/>
            <person name="Chen A."/>
            <person name="Palaniappan K."/>
            <person name="Land M."/>
            <person name="Hauser L."/>
            <person name="Brambilla E.M."/>
            <person name="Rohde M."/>
            <person name="Spring S."/>
            <person name="Detter J.C."/>
            <person name="Woyke T."/>
            <person name="Bristow J."/>
            <person name="Eisen J.A."/>
            <person name="Markowitz V."/>
            <person name="Hugenholtz P."/>
            <person name="Kyrpides N.C."/>
            <person name="Klenk H.P."/>
        </authorList>
    </citation>
    <scope>NUCLEOTIDE SEQUENCE [LARGE SCALE GENOMIC DNA]</scope>
    <source>
        <strain evidence="13">ATCC 700848 / DSM 11109 / ASRB2</strain>
    </source>
</reference>
<dbReference type="AlphaFoldDB" id="F2NF38"/>
<feature type="domain" description="PAS" evidence="10">
    <location>
        <begin position="341"/>
        <end position="411"/>
    </location>
</feature>
<proteinExistence type="predicted"/>
<dbReference type="CDD" id="cd00082">
    <property type="entry name" value="HisKA"/>
    <property type="match status" value="1"/>
</dbReference>
<dbReference type="PROSITE" id="PS50112">
    <property type="entry name" value="PAS"/>
    <property type="match status" value="3"/>
</dbReference>
<dbReference type="RefSeq" id="WP_013705491.1">
    <property type="nucleotide sequence ID" value="NC_015388.1"/>
</dbReference>
<dbReference type="eggNOG" id="COG5000">
    <property type="taxonomic scope" value="Bacteria"/>
</dbReference>
<keyword evidence="7" id="KW-0812">Transmembrane</keyword>
<feature type="transmembrane region" description="Helical" evidence="7">
    <location>
        <begin position="300"/>
        <end position="321"/>
    </location>
</feature>
<sequence length="1256" mass="142106">MKKKPNNTILILFVFGIFSACIIIGGVWWYGNQKKLVRQNWEETLGHITELKRNQIVEWRQDRLNDALVISQWGLLSTFFQDQARLPGETQELVSRLQTILSLDDYANIRLLNTKGEGILSIGEKHPGTIHESTHRLFQEALTKKKAVLGDFYRDQVRQTVRLDLIAPVAIRRNHRDEVAGLIIFNIDTGKFLYPLIQSWLTPSPTAETFLIKPEGDAVVILNELRHTKGTPLTLRVPLTERRHPVARAVEGWQGAMEGIGFRGVEVLAVTRSIPETPWQIVSKIDTEEMYQPLYREARLIITGVVALILMVGAVLGWILAIQRKWHYETLYHLERERQALLSHFEYLVKYANDIILLMDQDGNLIEVNDRAVAAYGYTRETLLQLNIRDIVPEAEVPALYQWSQELLAEQGKIYEGYHRRQDGSIFPVEVSVNLIQVEGRQYVQEIVRDISNRKQTGAELALHTTRLQALVDLHQLASAPREEILDFGLEAVGSTLQSEFSFIGLINEDESEMTIHRWSKQVMDECSMANKPIHFPVAKAGRWADCIRLRQAVVVNDYPAPHPGNKGLPEGHAPIRRFLAVPVLDDRRVVAMAAVANKATDYTTDDINALSSLLNKMWEILRHREMAEALQESNEYLNNLINYANAPIIVWDPDFVVTRFNRAFEHLSGYKASEVIGQKLFFLLPEEYQEKFLNQLSHVMRGESWESQEIPILRRDGEIRTVLWSSANIYGSRGNAIIATIAQGQDISKRKQAEEAFHVLVTNAPIGIFILRGLKFVMVNPGFENITGYKAEEILGRDSLSLVVPEYRRMVRQKALKMLKGELDLPIEFPVIIKNGETKWVMEKITSTIYQDQRTALGYFLDISERKNLESQFLQAQKMEAVGRLAGGVAHDFNNMLKVVIGYCELMSRDLSPQDPLVGYLAEIRKAAERAASLTDKLLAFSRKKISVLKFMNLNDHLAGMQTLIERLIGEDIEVLLVLDPALGTVKTDPAHIDQIVMNLVINARDAMPMGGKLTIETANVYLDESYTDSHSYVIPGPYVMLAISDSGQGMDAATRERIFEPFFTTKEMGNGTGLGLSTVYGIVKQSGGHIQVYSEIGAGATFKIYLPQVEEAVSVVPETKPTTLNLHGSETILVVEDEEVLRDLIDRSLKLYGYTVLSARNGGDALLLCENHPARIHILLTDVVMPQMNGRDLAGRLRTLRPDLKVLFMSGYTDNVIVHHGILEPEISFIQKPFRLTELLEKIREILEEENNKP</sequence>
<gene>
    <name evidence="12" type="ordered locus">Desac_0492</name>
</gene>
<dbReference type="SUPFAM" id="SSF55785">
    <property type="entry name" value="PYP-like sensor domain (PAS domain)"/>
    <property type="match status" value="3"/>
</dbReference>
<dbReference type="SMART" id="SM00387">
    <property type="entry name" value="HATPase_c"/>
    <property type="match status" value="1"/>
</dbReference>
<feature type="domain" description="PAS" evidence="10">
    <location>
        <begin position="634"/>
        <end position="704"/>
    </location>
</feature>
<evidence type="ECO:0000256" key="2">
    <source>
        <dbReference type="ARBA" id="ARBA00012438"/>
    </source>
</evidence>
<dbReference type="SMART" id="SM00388">
    <property type="entry name" value="HisKA"/>
    <property type="match status" value="1"/>
</dbReference>
<dbReference type="Pfam" id="PF13426">
    <property type="entry name" value="PAS_9"/>
    <property type="match status" value="1"/>
</dbReference>
<feature type="domain" description="Response regulatory" evidence="9">
    <location>
        <begin position="1133"/>
        <end position="1249"/>
    </location>
</feature>